<protein>
    <submittedName>
        <fullName evidence="3">DNA endonuclease SmrA</fullName>
    </submittedName>
</protein>
<dbReference type="SMART" id="SM00463">
    <property type="entry name" value="SMR"/>
    <property type="match status" value="1"/>
</dbReference>
<dbReference type="InterPro" id="IPR047688">
    <property type="entry name" value="Endonuc_SmrA"/>
</dbReference>
<evidence type="ECO:0000313" key="3">
    <source>
        <dbReference type="EMBL" id="RUO32792.1"/>
    </source>
</evidence>
<dbReference type="NCBIfam" id="NF033154">
    <property type="entry name" value="endonuc_SmrA"/>
    <property type="match status" value="1"/>
</dbReference>
<dbReference type="SUPFAM" id="SSF160443">
    <property type="entry name" value="SMR domain-like"/>
    <property type="match status" value="1"/>
</dbReference>
<dbReference type="InterPro" id="IPR002625">
    <property type="entry name" value="Smr_dom"/>
</dbReference>
<proteinExistence type="predicted"/>
<dbReference type="GO" id="GO:0004520">
    <property type="term" value="F:DNA endonuclease activity"/>
    <property type="evidence" value="ECO:0007669"/>
    <property type="project" value="TreeGrafter"/>
</dbReference>
<dbReference type="PROSITE" id="PS50828">
    <property type="entry name" value="SMR"/>
    <property type="match status" value="1"/>
</dbReference>
<keyword evidence="3" id="KW-0255">Endonuclease</keyword>
<feature type="region of interest" description="Disordered" evidence="1">
    <location>
        <begin position="1"/>
        <end position="26"/>
    </location>
</feature>
<sequence>MDGFTASRRRHSSHPSSTQRSALATSRNPTRCVGYLGLVWYTEASIGVCEVSMSQSKGQKSPSDEFDLFREMMHDVARIKADDIVRQEHQGLTPEQQAERQRAAQAQEDEDSIALSEEVRDWIEPHDPIFWRKDGVQDGVFRQLKKGHYEPQATLNLHHLRVREARREVAGFIADCYRRGIRTGLIIHGLGLKSQPRPALLKSLCNQWLPELEPVLAFHTAQKHHGGAGATYVMIRKNSERKLATKEQNRKR</sequence>
<name>A0A432WG58_9GAMM</name>
<reference evidence="3 4" key="1">
    <citation type="journal article" date="2011" name="Front. Microbiol.">
        <title>Genomic signatures of strain selection and enhancement in Bacillus atrophaeus var. globigii, a historical biowarfare simulant.</title>
        <authorList>
            <person name="Gibbons H.S."/>
            <person name="Broomall S.M."/>
            <person name="McNew L.A."/>
            <person name="Daligault H."/>
            <person name="Chapman C."/>
            <person name="Bruce D."/>
            <person name="Karavis M."/>
            <person name="Krepps M."/>
            <person name="McGregor P.A."/>
            <person name="Hong C."/>
            <person name="Park K.H."/>
            <person name="Akmal A."/>
            <person name="Feldman A."/>
            <person name="Lin J.S."/>
            <person name="Chang W.E."/>
            <person name="Higgs B.W."/>
            <person name="Demirev P."/>
            <person name="Lindquist J."/>
            <person name="Liem A."/>
            <person name="Fochler E."/>
            <person name="Read T.D."/>
            <person name="Tapia R."/>
            <person name="Johnson S."/>
            <person name="Bishop-Lilly K.A."/>
            <person name="Detter C."/>
            <person name="Han C."/>
            <person name="Sozhamannan S."/>
            <person name="Rosenzweig C.N."/>
            <person name="Skowronski E.W."/>
        </authorList>
    </citation>
    <scope>NUCLEOTIDE SEQUENCE [LARGE SCALE GENOMIC DNA]</scope>
    <source>
        <strain evidence="3 4">GYP-17</strain>
    </source>
</reference>
<dbReference type="Pfam" id="PF01713">
    <property type="entry name" value="Smr"/>
    <property type="match status" value="1"/>
</dbReference>
<dbReference type="PANTHER" id="PTHR35562">
    <property type="entry name" value="DNA ENDONUCLEASE SMRA-RELATED"/>
    <property type="match status" value="1"/>
</dbReference>
<keyword evidence="4" id="KW-1185">Reference proteome</keyword>
<comment type="caution">
    <text evidence="3">The sequence shown here is derived from an EMBL/GenBank/DDBJ whole genome shotgun (WGS) entry which is preliminary data.</text>
</comment>
<dbReference type="Proteomes" id="UP000288405">
    <property type="component" value="Unassembled WGS sequence"/>
</dbReference>
<evidence type="ECO:0000313" key="4">
    <source>
        <dbReference type="Proteomes" id="UP000288405"/>
    </source>
</evidence>
<accession>A0A432WG58</accession>
<feature type="region of interest" description="Disordered" evidence="1">
    <location>
        <begin position="90"/>
        <end position="111"/>
    </location>
</feature>
<evidence type="ECO:0000256" key="1">
    <source>
        <dbReference type="SAM" id="MobiDB-lite"/>
    </source>
</evidence>
<dbReference type="EMBL" id="PIPM01000006">
    <property type="protein sequence ID" value="RUO32792.1"/>
    <property type="molecule type" value="Genomic_DNA"/>
</dbReference>
<keyword evidence="3" id="KW-0540">Nuclease</keyword>
<dbReference type="PANTHER" id="PTHR35562:SF2">
    <property type="entry name" value="DNA ENDONUCLEASE SMRA-RELATED"/>
    <property type="match status" value="1"/>
</dbReference>
<evidence type="ECO:0000259" key="2">
    <source>
        <dbReference type="PROSITE" id="PS50828"/>
    </source>
</evidence>
<organism evidence="3 4">
    <name type="scientific">Aliidiomarina sanyensis</name>
    <dbReference type="NCBI Taxonomy" id="1249555"/>
    <lineage>
        <taxon>Bacteria</taxon>
        <taxon>Pseudomonadati</taxon>
        <taxon>Pseudomonadota</taxon>
        <taxon>Gammaproteobacteria</taxon>
        <taxon>Alteromonadales</taxon>
        <taxon>Idiomarinaceae</taxon>
        <taxon>Aliidiomarina</taxon>
    </lineage>
</organism>
<dbReference type="AlphaFoldDB" id="A0A432WG58"/>
<dbReference type="InterPro" id="IPR036063">
    <property type="entry name" value="Smr_dom_sf"/>
</dbReference>
<dbReference type="Gene3D" id="3.30.1370.110">
    <property type="match status" value="1"/>
</dbReference>
<feature type="domain" description="Smr" evidence="2">
    <location>
        <begin position="155"/>
        <end position="236"/>
    </location>
</feature>
<keyword evidence="3" id="KW-0378">Hydrolase</keyword>
<gene>
    <name evidence="3" type="ORF">CWE11_07085</name>
</gene>